<proteinExistence type="predicted"/>
<gene>
    <name evidence="1" type="ORF">X560_0198</name>
</gene>
<accession>A0A0J8J9X5</accession>
<name>A0A0J8J9X5_9LIST</name>
<dbReference type="RefSeq" id="WP_059139816.1">
    <property type="nucleotide sequence ID" value="NZ_KQ130610.1"/>
</dbReference>
<sequence>MAKEKVNLLDQIPILKEKLQVTKEEDKAYLLVARNNPVEKIAIRFFKQKAFRKINLDAEGEFILSRIDGKKSVLVLEEEFNRVFGNDDGMSLARLIRFLQIIESYGWLKWKSA</sequence>
<dbReference type="AlphaFoldDB" id="A0A0J8J9X5"/>
<dbReference type="Proteomes" id="UP000052258">
    <property type="component" value="Unassembled WGS sequence"/>
</dbReference>
<evidence type="ECO:0000313" key="2">
    <source>
        <dbReference type="Proteomes" id="UP000052258"/>
    </source>
</evidence>
<dbReference type="OrthoDB" id="308521at2"/>
<keyword evidence="2" id="KW-1185">Reference proteome</keyword>
<evidence type="ECO:0000313" key="1">
    <source>
        <dbReference type="EMBL" id="KMT61131.1"/>
    </source>
</evidence>
<organism evidence="1 2">
    <name type="scientific">Listeria fleischmannii 1991</name>
    <dbReference type="NCBI Taxonomy" id="1430899"/>
    <lineage>
        <taxon>Bacteria</taxon>
        <taxon>Bacillati</taxon>
        <taxon>Bacillota</taxon>
        <taxon>Bacilli</taxon>
        <taxon>Bacillales</taxon>
        <taxon>Listeriaceae</taxon>
        <taxon>Listeria</taxon>
    </lineage>
</organism>
<protein>
    <recommendedName>
        <fullName evidence="3">Coenzyme PQQ synthesis protein D (PqqD)</fullName>
    </recommendedName>
</protein>
<comment type="caution">
    <text evidence="1">The sequence shown here is derived from an EMBL/GenBank/DDBJ whole genome shotgun (WGS) entry which is preliminary data.</text>
</comment>
<evidence type="ECO:0008006" key="3">
    <source>
        <dbReference type="Google" id="ProtNLM"/>
    </source>
</evidence>
<dbReference type="PATRIC" id="fig|1430899.3.peg.199"/>
<reference evidence="1 2" key="1">
    <citation type="journal article" date="2015" name="Genome Biol. Evol.">
        <title>Comparative Genomics of Listeria Sensu Lato: Genus-Wide Differences in Evolutionary Dynamics and the Progressive Gain of Complex, Potentially Pathogenicity-Related Traits through Lateral Gene Transfer.</title>
        <authorList>
            <person name="Chiara M."/>
            <person name="Caruso M."/>
            <person name="D'Erchia A.M."/>
            <person name="Manzari C."/>
            <person name="Fraccalvieri R."/>
            <person name="Goffredo E."/>
            <person name="Latorre L."/>
            <person name="Miccolupo A."/>
            <person name="Padalino I."/>
            <person name="Santagada G."/>
            <person name="Chiocco D."/>
            <person name="Pesole G."/>
            <person name="Horner D.S."/>
            <person name="Parisi A."/>
        </authorList>
    </citation>
    <scope>NUCLEOTIDE SEQUENCE [LARGE SCALE GENOMIC DNA]</scope>
    <source>
        <strain evidence="1 2">1991</strain>
    </source>
</reference>
<dbReference type="EMBL" id="AZHO01000004">
    <property type="protein sequence ID" value="KMT61131.1"/>
    <property type="molecule type" value="Genomic_DNA"/>
</dbReference>